<gene>
    <name evidence="13" type="ORF">WMW71_10935</name>
</gene>
<evidence type="ECO:0000256" key="4">
    <source>
        <dbReference type="ARBA" id="ARBA00022989"/>
    </source>
</evidence>
<dbReference type="SUPFAM" id="SSF54631">
    <property type="entry name" value="CBS-domain pair"/>
    <property type="match status" value="1"/>
</dbReference>
<dbReference type="Gene3D" id="3.10.580.10">
    <property type="entry name" value="CBS-domain"/>
    <property type="match status" value="1"/>
</dbReference>
<dbReference type="PANTHER" id="PTHR43427">
    <property type="entry name" value="CHLORIDE CHANNEL PROTEIN CLC-E"/>
    <property type="match status" value="1"/>
</dbReference>
<keyword evidence="7" id="KW-0869">Chloride channel</keyword>
<name>A0ABU9E2I4_9FLAO</name>
<feature type="transmembrane region" description="Helical" evidence="11">
    <location>
        <begin position="36"/>
        <end position="55"/>
    </location>
</feature>
<sequence>MPSNKASFFKIVFRSIFRRAENLVFLLKDKLSERNFIYFACVAVAITCSFAVIILKSFAHNIFLWANNINGFLKLPYINSLLPIAGILLTVFVVRNFLNNQIEKGSSKVLYAVAKKGGIMPKKQMYAQIVTSSLTIGLGGSAGLESPIVITGAAFGSNFAQKYHLSQKDRILLLACGVAAGIGAAFNAPIAGVLFAIEVVLTDISISAFIPIIISAATGALISTITLSDDVILNFQQTLRFDYHNTPYYILLGILAGLTSVYHARNFQKVEKFFGSFKNKGYRRAFIGAFLLAVLIFFFPTLFGEGYESIKTLASNNPGLLLDNTMLERFKSEWVLLAFVGVTMLLKAFATGLTLGSGGNGGNFAPSLFVGSYLGYFVAKSINLLNFTHHLPIANFTIVGMAGILSGLFHAPLTAIFLIVEITGGYDLMVPLMIVSSVSFAVSKQFEKHSMDVKSLADKGEVFTSDKDKNILQSINFYNLVQQNYKTLTLQDSPAKVVEIFATSEQKIIPIVDEHKSLIGIVDFEEVRAFIFNPNHVKFMTMSEIISQPKELILFEDKPEKIMKLFETSKATILPVIYKGKYFGFLSKIDVLESYRHRLKEMIIE</sequence>
<keyword evidence="5" id="KW-0406">Ion transport</keyword>
<feature type="transmembrane region" description="Helical" evidence="11">
    <location>
        <begin position="248"/>
        <end position="265"/>
    </location>
</feature>
<evidence type="ECO:0000256" key="5">
    <source>
        <dbReference type="ARBA" id="ARBA00023065"/>
    </source>
</evidence>
<dbReference type="PANTHER" id="PTHR43427:SF6">
    <property type="entry name" value="CHLORIDE CHANNEL PROTEIN CLC-E"/>
    <property type="match status" value="1"/>
</dbReference>
<evidence type="ECO:0000256" key="9">
    <source>
        <dbReference type="ARBA" id="ARBA00023303"/>
    </source>
</evidence>
<organism evidence="13 14">
    <name type="scientific">Flavobacterium buctense</name>
    <dbReference type="NCBI Taxonomy" id="1648146"/>
    <lineage>
        <taxon>Bacteria</taxon>
        <taxon>Pseudomonadati</taxon>
        <taxon>Bacteroidota</taxon>
        <taxon>Flavobacteriia</taxon>
        <taxon>Flavobacteriales</taxon>
        <taxon>Flavobacteriaceae</taxon>
        <taxon>Flavobacterium</taxon>
    </lineage>
</organism>
<keyword evidence="10" id="KW-0129">CBS domain</keyword>
<dbReference type="Pfam" id="PF00654">
    <property type="entry name" value="Voltage_CLC"/>
    <property type="match status" value="1"/>
</dbReference>
<dbReference type="InterPro" id="IPR000644">
    <property type="entry name" value="CBS_dom"/>
</dbReference>
<dbReference type="Gene3D" id="1.10.3080.10">
    <property type="entry name" value="Clc chloride channel"/>
    <property type="match status" value="1"/>
</dbReference>
<keyword evidence="9" id="KW-0407">Ion channel</keyword>
<keyword evidence="14" id="KW-1185">Reference proteome</keyword>
<keyword evidence="3 11" id="KW-0812">Transmembrane</keyword>
<dbReference type="InterPro" id="IPR046342">
    <property type="entry name" value="CBS_dom_sf"/>
</dbReference>
<proteinExistence type="predicted"/>
<comment type="subcellular location">
    <subcellularLocation>
        <location evidence="1">Membrane</location>
        <topology evidence="1">Multi-pass membrane protein</topology>
    </subcellularLocation>
</comment>
<reference evidence="13 14" key="1">
    <citation type="submission" date="2024-04" db="EMBL/GenBank/DDBJ databases">
        <title>draft genome sequnece of Flavobacterium buctense JCM 30750.</title>
        <authorList>
            <person name="Kim D.-U."/>
        </authorList>
    </citation>
    <scope>NUCLEOTIDE SEQUENCE [LARGE SCALE GENOMIC DNA]</scope>
    <source>
        <strain evidence="13 14">JCM 30750</strain>
    </source>
</reference>
<evidence type="ECO:0000256" key="8">
    <source>
        <dbReference type="ARBA" id="ARBA00023214"/>
    </source>
</evidence>
<keyword evidence="6 11" id="KW-0472">Membrane</keyword>
<comment type="caution">
    <text evidence="13">The sequence shown here is derived from an EMBL/GenBank/DDBJ whole genome shotgun (WGS) entry which is preliminary data.</text>
</comment>
<evidence type="ECO:0000256" key="10">
    <source>
        <dbReference type="PROSITE-ProRule" id="PRU00703"/>
    </source>
</evidence>
<dbReference type="PROSITE" id="PS51371">
    <property type="entry name" value="CBS"/>
    <property type="match status" value="1"/>
</dbReference>
<dbReference type="CDD" id="cd00400">
    <property type="entry name" value="Voltage_gated_ClC"/>
    <property type="match status" value="1"/>
</dbReference>
<evidence type="ECO:0000313" key="13">
    <source>
        <dbReference type="EMBL" id="MEK8180854.1"/>
    </source>
</evidence>
<feature type="transmembrane region" description="Helical" evidence="11">
    <location>
        <begin position="285"/>
        <end position="303"/>
    </location>
</feature>
<feature type="transmembrane region" description="Helical" evidence="11">
    <location>
        <begin position="171"/>
        <end position="197"/>
    </location>
</feature>
<dbReference type="InterPro" id="IPR014743">
    <property type="entry name" value="Cl-channel_core"/>
</dbReference>
<feature type="transmembrane region" description="Helical" evidence="11">
    <location>
        <begin position="75"/>
        <end position="98"/>
    </location>
</feature>
<dbReference type="Proteomes" id="UP001491349">
    <property type="component" value="Unassembled WGS sequence"/>
</dbReference>
<dbReference type="SUPFAM" id="SSF81340">
    <property type="entry name" value="Clc chloride channel"/>
    <property type="match status" value="1"/>
</dbReference>
<feature type="transmembrane region" description="Helical" evidence="11">
    <location>
        <begin position="391"/>
        <end position="409"/>
    </location>
</feature>
<evidence type="ECO:0000256" key="11">
    <source>
        <dbReference type="SAM" id="Phobius"/>
    </source>
</evidence>
<evidence type="ECO:0000256" key="6">
    <source>
        <dbReference type="ARBA" id="ARBA00023136"/>
    </source>
</evidence>
<feature type="domain" description="CBS" evidence="12">
    <location>
        <begin position="481"/>
        <end position="539"/>
    </location>
</feature>
<evidence type="ECO:0000256" key="7">
    <source>
        <dbReference type="ARBA" id="ARBA00023173"/>
    </source>
</evidence>
<dbReference type="InterPro" id="IPR001807">
    <property type="entry name" value="ClC"/>
</dbReference>
<evidence type="ECO:0000259" key="12">
    <source>
        <dbReference type="PROSITE" id="PS51371"/>
    </source>
</evidence>
<feature type="transmembrane region" description="Helical" evidence="11">
    <location>
        <begin position="334"/>
        <end position="355"/>
    </location>
</feature>
<dbReference type="PRINTS" id="PR00762">
    <property type="entry name" value="CLCHANNEL"/>
</dbReference>
<dbReference type="EMBL" id="JBBPCB010000007">
    <property type="protein sequence ID" value="MEK8180854.1"/>
    <property type="molecule type" value="Genomic_DNA"/>
</dbReference>
<protein>
    <submittedName>
        <fullName evidence="13">Chloride channel protein</fullName>
    </submittedName>
</protein>
<evidence type="ECO:0000256" key="3">
    <source>
        <dbReference type="ARBA" id="ARBA00022692"/>
    </source>
</evidence>
<evidence type="ECO:0000256" key="2">
    <source>
        <dbReference type="ARBA" id="ARBA00022448"/>
    </source>
</evidence>
<dbReference type="RefSeq" id="WP_187659950.1">
    <property type="nucleotide sequence ID" value="NZ_JACTAB010000002.1"/>
</dbReference>
<accession>A0ABU9E2I4</accession>
<dbReference type="CDD" id="cd02205">
    <property type="entry name" value="CBS_pair_SF"/>
    <property type="match status" value="1"/>
</dbReference>
<keyword evidence="2" id="KW-0813">Transport</keyword>
<evidence type="ECO:0000313" key="14">
    <source>
        <dbReference type="Proteomes" id="UP001491349"/>
    </source>
</evidence>
<feature type="transmembrane region" description="Helical" evidence="11">
    <location>
        <begin position="361"/>
        <end position="379"/>
    </location>
</feature>
<evidence type="ECO:0000256" key="1">
    <source>
        <dbReference type="ARBA" id="ARBA00004141"/>
    </source>
</evidence>
<keyword evidence="8" id="KW-0868">Chloride</keyword>
<dbReference type="InterPro" id="IPR050368">
    <property type="entry name" value="ClC-type_chloride_channel"/>
</dbReference>
<feature type="transmembrane region" description="Helical" evidence="11">
    <location>
        <begin position="209"/>
        <end position="227"/>
    </location>
</feature>
<keyword evidence="4 11" id="KW-1133">Transmembrane helix</keyword>